<evidence type="ECO:0000256" key="11">
    <source>
        <dbReference type="SAM" id="MobiDB-lite"/>
    </source>
</evidence>
<evidence type="ECO:0000313" key="13">
    <source>
        <dbReference type="Proteomes" id="UP001165060"/>
    </source>
</evidence>
<name>A0ABQ6N7B5_9STRA</name>
<feature type="compositionally biased region" description="Pro residues" evidence="11">
    <location>
        <begin position="224"/>
        <end position="234"/>
    </location>
</feature>
<feature type="transmembrane region" description="Helical" evidence="10">
    <location>
        <begin position="134"/>
        <end position="153"/>
    </location>
</feature>
<dbReference type="PANTHER" id="PTHR13038">
    <property type="entry name" value="APG9 AUTOPHAGY 9"/>
    <property type="match status" value="1"/>
</dbReference>
<keyword evidence="9 10" id="KW-0472">Membrane</keyword>
<feature type="non-terminal residue" evidence="12">
    <location>
        <position position="1"/>
    </location>
</feature>
<evidence type="ECO:0000313" key="12">
    <source>
        <dbReference type="EMBL" id="GMI42466.1"/>
    </source>
</evidence>
<evidence type="ECO:0000256" key="8">
    <source>
        <dbReference type="ARBA" id="ARBA00023055"/>
    </source>
</evidence>
<evidence type="ECO:0000256" key="2">
    <source>
        <dbReference type="ARBA" id="ARBA00006185"/>
    </source>
</evidence>
<dbReference type="Proteomes" id="UP001165060">
    <property type="component" value="Unassembled WGS sequence"/>
</dbReference>
<comment type="subcellular location">
    <subcellularLocation>
        <location evidence="1 10">Preautophagosomal structure membrane</location>
        <topology evidence="1 10">Multi-pass membrane protein</topology>
    </subcellularLocation>
</comment>
<protein>
    <recommendedName>
        <fullName evidence="3 10">Autophagy-related protein 9</fullName>
    </recommendedName>
</protein>
<keyword evidence="13" id="KW-1185">Reference proteome</keyword>
<gene>
    <name evidence="12" type="ORF">TeGR_g3446</name>
</gene>
<evidence type="ECO:0000256" key="4">
    <source>
        <dbReference type="ARBA" id="ARBA00022448"/>
    </source>
</evidence>
<feature type="transmembrane region" description="Helical" evidence="10">
    <location>
        <begin position="15"/>
        <end position="41"/>
    </location>
</feature>
<reference evidence="12 13" key="1">
    <citation type="journal article" date="2023" name="Commun. Biol.">
        <title>Genome analysis of Parmales, the sister group of diatoms, reveals the evolutionary specialization of diatoms from phago-mixotrophs to photoautotrophs.</title>
        <authorList>
            <person name="Ban H."/>
            <person name="Sato S."/>
            <person name="Yoshikawa S."/>
            <person name="Yamada K."/>
            <person name="Nakamura Y."/>
            <person name="Ichinomiya M."/>
            <person name="Sato N."/>
            <person name="Blanc-Mathieu R."/>
            <person name="Endo H."/>
            <person name="Kuwata A."/>
            <person name="Ogata H."/>
        </authorList>
    </citation>
    <scope>NUCLEOTIDE SEQUENCE [LARGE SCALE GENOMIC DNA]</scope>
</reference>
<evidence type="ECO:0000256" key="6">
    <source>
        <dbReference type="ARBA" id="ARBA00022989"/>
    </source>
</evidence>
<keyword evidence="5 10" id="KW-0812">Transmembrane</keyword>
<keyword evidence="4 10" id="KW-0813">Transport</keyword>
<comment type="caution">
    <text evidence="10">Lacks conserved residue(s) required for the propagation of feature annotation.</text>
</comment>
<organism evidence="12 13">
    <name type="scientific">Tetraparma gracilis</name>
    <dbReference type="NCBI Taxonomy" id="2962635"/>
    <lineage>
        <taxon>Eukaryota</taxon>
        <taxon>Sar</taxon>
        <taxon>Stramenopiles</taxon>
        <taxon>Ochrophyta</taxon>
        <taxon>Bolidophyceae</taxon>
        <taxon>Parmales</taxon>
        <taxon>Triparmaceae</taxon>
        <taxon>Tetraparma</taxon>
    </lineage>
</organism>
<comment type="similarity">
    <text evidence="2 10">Belongs to the ATG9 family.</text>
</comment>
<evidence type="ECO:0000256" key="3">
    <source>
        <dbReference type="ARBA" id="ARBA00018074"/>
    </source>
</evidence>
<dbReference type="EMBL" id="BRYB01002287">
    <property type="protein sequence ID" value="GMI42466.1"/>
    <property type="molecule type" value="Genomic_DNA"/>
</dbReference>
<dbReference type="PANTHER" id="PTHR13038:SF10">
    <property type="entry name" value="AUTOPHAGY-RELATED PROTEIN 9"/>
    <property type="match status" value="1"/>
</dbReference>
<comment type="function">
    <text evidence="10">Phospholipid scramblase involved in autophagy. Cycles between the preautophagosomal structure/phagophore assembly site (PAS) and the cytoplasmic vesicle pool and supplies membrane for the growing autophagosome. Lipid scramblase activity plays a key role in preautophagosomal structure/phagophore assembly by distributing the phospholipids that arrive through ATG2 from the cytoplasmic to the luminal leaflet of the bilayer, thereby driving autophagosomal membrane expansion.</text>
</comment>
<keyword evidence="6 10" id="KW-1133">Transmembrane helix</keyword>
<comment type="caution">
    <text evidence="12">The sequence shown here is derived from an EMBL/GenBank/DDBJ whole genome shotgun (WGS) entry which is preliminary data.</text>
</comment>
<feature type="region of interest" description="Disordered" evidence="11">
    <location>
        <begin position="216"/>
        <end position="238"/>
    </location>
</feature>
<proteinExistence type="inferred from homology"/>
<keyword evidence="7 10" id="KW-0072">Autophagy</keyword>
<accession>A0ABQ6N7B5</accession>
<evidence type="ECO:0000256" key="10">
    <source>
        <dbReference type="RuleBase" id="RU364027"/>
    </source>
</evidence>
<evidence type="ECO:0000256" key="5">
    <source>
        <dbReference type="ARBA" id="ARBA00022692"/>
    </source>
</evidence>
<keyword evidence="8 10" id="KW-0445">Lipid transport</keyword>
<dbReference type="InterPro" id="IPR007241">
    <property type="entry name" value="Autophagy-rel_prot_9"/>
</dbReference>
<sequence>YPLADAYFDSFQTDVVVVAVSRIVAFFAGSITAVLLLFAAINENILLHVRLGTQNLLWYSFLFGGVYALAKALSPDERESFHSYHTVNYDSVVEEKLSLLCGTSMYYPPHWKGRAWTEPVKAELRRMYLLKIELFLYELVYVFISPLILIFTLPRCAERICDFVRDVTVSVEGVGDVCGFSTFDFKTFGADRPPPPPTPFPPPSPAATAEDVDELMFGGQPQPNAAPPPPQPAPRPRRAILDPLHKMSSSFLEFKEAYPKWEVNETGADFIRQLSKFREEREELAMAERDNWLAVARREAERWALSFLPPSPSMSPTRQSSIGANSAGFQSPSALGSTAFPSVLHYNDPNMSAELARVLNQQSFGGATGAGASFFPSALGSLGVSRGTSADGSAGLGAEGGQAAQFFLLETFHEQTEGGGEGGGGGG</sequence>
<evidence type="ECO:0000256" key="1">
    <source>
        <dbReference type="ARBA" id="ARBA00004511"/>
    </source>
</evidence>
<dbReference type="Pfam" id="PF04109">
    <property type="entry name" value="ATG9"/>
    <property type="match status" value="1"/>
</dbReference>
<evidence type="ECO:0000256" key="9">
    <source>
        <dbReference type="ARBA" id="ARBA00023136"/>
    </source>
</evidence>
<evidence type="ECO:0000256" key="7">
    <source>
        <dbReference type="ARBA" id="ARBA00023006"/>
    </source>
</evidence>